<evidence type="ECO:0000256" key="8">
    <source>
        <dbReference type="ARBA" id="ARBA00022741"/>
    </source>
</evidence>
<dbReference type="PANTHER" id="PTHR17490">
    <property type="entry name" value="SUA5"/>
    <property type="match status" value="1"/>
</dbReference>
<dbReference type="GO" id="GO:0005524">
    <property type="term" value="F:ATP binding"/>
    <property type="evidence" value="ECO:0007669"/>
    <property type="project" value="UniProtKB-KW"/>
</dbReference>
<keyword evidence="7" id="KW-0548">Nucleotidyltransferase</keyword>
<evidence type="ECO:0000256" key="10">
    <source>
        <dbReference type="ARBA" id="ARBA00029774"/>
    </source>
</evidence>
<keyword evidence="4" id="KW-0963">Cytoplasm</keyword>
<dbReference type="PROSITE" id="PS51163">
    <property type="entry name" value="YRDC"/>
    <property type="match status" value="1"/>
</dbReference>
<evidence type="ECO:0000256" key="6">
    <source>
        <dbReference type="ARBA" id="ARBA00022694"/>
    </source>
</evidence>
<dbReference type="GO" id="GO:0000049">
    <property type="term" value="F:tRNA binding"/>
    <property type="evidence" value="ECO:0007669"/>
    <property type="project" value="TreeGrafter"/>
</dbReference>
<dbReference type="KEGG" id="saf:SULAZ_1393"/>
<dbReference type="GO" id="GO:0061710">
    <property type="term" value="F:L-threonylcarbamoyladenylate synthase"/>
    <property type="evidence" value="ECO:0007669"/>
    <property type="project" value="UniProtKB-EC"/>
</dbReference>
<comment type="similarity">
    <text evidence="2">Belongs to the SUA5 family.</text>
</comment>
<gene>
    <name evidence="13" type="ordered locus">SULAZ_1393</name>
</gene>
<dbReference type="GO" id="GO:0006450">
    <property type="term" value="P:regulation of translational fidelity"/>
    <property type="evidence" value="ECO:0007669"/>
    <property type="project" value="TreeGrafter"/>
</dbReference>
<dbReference type="Pfam" id="PF01300">
    <property type="entry name" value="Sua5_yciO_yrdC"/>
    <property type="match status" value="1"/>
</dbReference>
<evidence type="ECO:0000256" key="11">
    <source>
        <dbReference type="ARBA" id="ARBA00048366"/>
    </source>
</evidence>
<evidence type="ECO:0000313" key="14">
    <source>
        <dbReference type="Proteomes" id="UP000001369"/>
    </source>
</evidence>
<dbReference type="GO" id="GO:0008033">
    <property type="term" value="P:tRNA processing"/>
    <property type="evidence" value="ECO:0007669"/>
    <property type="project" value="UniProtKB-KW"/>
</dbReference>
<evidence type="ECO:0000256" key="3">
    <source>
        <dbReference type="ARBA" id="ARBA00012584"/>
    </source>
</evidence>
<dbReference type="Proteomes" id="UP000001369">
    <property type="component" value="Chromosome"/>
</dbReference>
<dbReference type="InterPro" id="IPR017945">
    <property type="entry name" value="DHBP_synth_RibB-like_a/b_dom"/>
</dbReference>
<dbReference type="PANTHER" id="PTHR17490:SF16">
    <property type="entry name" value="THREONYLCARBAMOYL-AMP SYNTHASE"/>
    <property type="match status" value="1"/>
</dbReference>
<organism evidence="13 14">
    <name type="scientific">Sulfurihydrogenibium azorense (strain DSM 15241 / OCM 825 / Az-Fu1)</name>
    <dbReference type="NCBI Taxonomy" id="204536"/>
    <lineage>
        <taxon>Bacteria</taxon>
        <taxon>Pseudomonadati</taxon>
        <taxon>Aquificota</taxon>
        <taxon>Aquificia</taxon>
        <taxon>Aquificales</taxon>
        <taxon>Hydrogenothermaceae</taxon>
        <taxon>Sulfurihydrogenibium</taxon>
    </lineage>
</organism>
<evidence type="ECO:0000259" key="12">
    <source>
        <dbReference type="PROSITE" id="PS51163"/>
    </source>
</evidence>
<dbReference type="AlphaFoldDB" id="C1DW73"/>
<evidence type="ECO:0000256" key="1">
    <source>
        <dbReference type="ARBA" id="ARBA00004496"/>
    </source>
</evidence>
<sequence length="201" mass="22677">MENSQQKNIHIKISKNLFDAIPYIKEGKLVVAKTDTIYGILADALNKEAVEKIYKIKGRPEDKPFIILIPSSHDLKKFNVKPDPQGEKILNIKGITVIFDIEDPTGEFYYLHRGKNSLAFRIPDDPVFLSFLKELGRPVVAPSANPSDLQPAEDIEKAIEYFKDSIDLYIDSGKVEKNVPSTIVKVENGKIKVIREGSKRL</sequence>
<dbReference type="RefSeq" id="WP_012674115.1">
    <property type="nucleotide sequence ID" value="NC_012438.1"/>
</dbReference>
<reference evidence="13 14" key="1">
    <citation type="journal article" date="2009" name="J. Bacteriol.">
        <title>Complete and draft genome sequences of six members of the Aquificales.</title>
        <authorList>
            <person name="Reysenbach A.L."/>
            <person name="Hamamura N."/>
            <person name="Podar M."/>
            <person name="Griffiths E."/>
            <person name="Ferreira S."/>
            <person name="Hochstein R."/>
            <person name="Heidelberg J."/>
            <person name="Johnson J."/>
            <person name="Mead D."/>
            <person name="Pohorille A."/>
            <person name="Sarmiento M."/>
            <person name="Schweighofer K."/>
            <person name="Seshadri R."/>
            <person name="Voytek M.A."/>
        </authorList>
    </citation>
    <scope>NUCLEOTIDE SEQUENCE [LARGE SCALE GENOMIC DNA]</scope>
    <source>
        <strain evidence="14">Az-Fu1 / DSM 15241 / OCM 825</strain>
    </source>
</reference>
<dbReference type="EMBL" id="CP001229">
    <property type="protein sequence ID" value="ACN98794.1"/>
    <property type="molecule type" value="Genomic_DNA"/>
</dbReference>
<dbReference type="GO" id="GO:0003725">
    <property type="term" value="F:double-stranded RNA binding"/>
    <property type="evidence" value="ECO:0007669"/>
    <property type="project" value="InterPro"/>
</dbReference>
<protein>
    <recommendedName>
        <fullName evidence="10">L-threonylcarbamoyladenylate synthase</fullName>
        <ecNumber evidence="3">2.7.7.87</ecNumber>
    </recommendedName>
    <alternativeName>
        <fullName evidence="10">L-threonylcarbamoyladenylate synthase</fullName>
    </alternativeName>
</protein>
<feature type="domain" description="YrdC-like" evidence="12">
    <location>
        <begin position="14"/>
        <end position="199"/>
    </location>
</feature>
<dbReference type="Gene3D" id="3.90.870.10">
    <property type="entry name" value="DHBP synthase"/>
    <property type="match status" value="1"/>
</dbReference>
<keyword evidence="9" id="KW-0067">ATP-binding</keyword>
<dbReference type="InterPro" id="IPR050156">
    <property type="entry name" value="TC-AMP_synthase_SUA5"/>
</dbReference>
<dbReference type="NCBIfam" id="TIGR00057">
    <property type="entry name" value="L-threonylcarbamoyladenylate synthase"/>
    <property type="match status" value="1"/>
</dbReference>
<dbReference type="EC" id="2.7.7.87" evidence="3"/>
<proteinExistence type="inferred from homology"/>
<keyword evidence="14" id="KW-1185">Reference proteome</keyword>
<evidence type="ECO:0000256" key="9">
    <source>
        <dbReference type="ARBA" id="ARBA00022840"/>
    </source>
</evidence>
<keyword evidence="6" id="KW-0819">tRNA processing</keyword>
<accession>C1DW73</accession>
<name>C1DW73_SULAA</name>
<dbReference type="HOGENOM" id="CLU_031397_3_2_0"/>
<evidence type="ECO:0000256" key="5">
    <source>
        <dbReference type="ARBA" id="ARBA00022679"/>
    </source>
</evidence>
<keyword evidence="8" id="KW-0547">Nucleotide-binding</keyword>
<dbReference type="eggNOG" id="COG0009">
    <property type="taxonomic scope" value="Bacteria"/>
</dbReference>
<evidence type="ECO:0000256" key="2">
    <source>
        <dbReference type="ARBA" id="ARBA00007663"/>
    </source>
</evidence>
<comment type="catalytic activity">
    <reaction evidence="11">
        <text>L-threonine + hydrogencarbonate + ATP = L-threonylcarbamoyladenylate + diphosphate + H2O</text>
        <dbReference type="Rhea" id="RHEA:36407"/>
        <dbReference type="ChEBI" id="CHEBI:15377"/>
        <dbReference type="ChEBI" id="CHEBI:17544"/>
        <dbReference type="ChEBI" id="CHEBI:30616"/>
        <dbReference type="ChEBI" id="CHEBI:33019"/>
        <dbReference type="ChEBI" id="CHEBI:57926"/>
        <dbReference type="ChEBI" id="CHEBI:73682"/>
        <dbReference type="EC" id="2.7.7.87"/>
    </reaction>
</comment>
<dbReference type="GO" id="GO:0005737">
    <property type="term" value="C:cytoplasm"/>
    <property type="evidence" value="ECO:0007669"/>
    <property type="project" value="UniProtKB-SubCell"/>
</dbReference>
<evidence type="ECO:0000256" key="4">
    <source>
        <dbReference type="ARBA" id="ARBA00022490"/>
    </source>
</evidence>
<dbReference type="InterPro" id="IPR006070">
    <property type="entry name" value="Sua5-like_dom"/>
</dbReference>
<evidence type="ECO:0000313" key="13">
    <source>
        <dbReference type="EMBL" id="ACN98794.1"/>
    </source>
</evidence>
<keyword evidence="5" id="KW-0808">Transferase</keyword>
<dbReference type="SUPFAM" id="SSF55821">
    <property type="entry name" value="YrdC/RibB"/>
    <property type="match status" value="1"/>
</dbReference>
<dbReference type="STRING" id="204536.SULAZ_1393"/>
<evidence type="ECO:0000256" key="7">
    <source>
        <dbReference type="ARBA" id="ARBA00022695"/>
    </source>
</evidence>
<comment type="subcellular location">
    <subcellularLocation>
        <location evidence="1">Cytoplasm</location>
    </subcellularLocation>
</comment>